<gene>
    <name evidence="2" type="ORF">FHS13_002937</name>
</gene>
<protein>
    <recommendedName>
        <fullName evidence="4">Small secreted domain DUF320</fullName>
    </recommendedName>
</protein>
<evidence type="ECO:0008006" key="4">
    <source>
        <dbReference type="Google" id="ProtNLM"/>
    </source>
</evidence>
<sequence>MLRKIMASTAIAGIALGSALVATPAFAGKHYHEGDEQANINVQDGAVVCNSDSAKGILAINIPLLNYNEAGDCGNAAANTNIDD</sequence>
<feature type="chain" id="PRO_5032891863" description="Small secreted domain DUF320" evidence="1">
    <location>
        <begin position="28"/>
        <end position="84"/>
    </location>
</feature>
<keyword evidence="3" id="KW-1185">Reference proteome</keyword>
<dbReference type="RefSeq" id="WP_184292426.1">
    <property type="nucleotide sequence ID" value="NZ_JACHJO010000008.1"/>
</dbReference>
<evidence type="ECO:0000313" key="2">
    <source>
        <dbReference type="EMBL" id="MBB6120976.1"/>
    </source>
</evidence>
<dbReference type="Proteomes" id="UP000536604">
    <property type="component" value="Unassembled WGS sequence"/>
</dbReference>
<dbReference type="AlphaFoldDB" id="A0A841IUQ5"/>
<name>A0A841IUQ5_9ACTN</name>
<evidence type="ECO:0000313" key="3">
    <source>
        <dbReference type="Proteomes" id="UP000536604"/>
    </source>
</evidence>
<keyword evidence="1" id="KW-0732">Signal</keyword>
<organism evidence="2 3">
    <name type="scientific">Nocardiopsis algeriensis</name>
    <dbReference type="NCBI Taxonomy" id="1478215"/>
    <lineage>
        <taxon>Bacteria</taxon>
        <taxon>Bacillati</taxon>
        <taxon>Actinomycetota</taxon>
        <taxon>Actinomycetes</taxon>
        <taxon>Streptosporangiales</taxon>
        <taxon>Nocardiopsidaceae</taxon>
        <taxon>Nocardiopsis</taxon>
    </lineage>
</organism>
<reference evidence="2 3" key="1">
    <citation type="submission" date="2020-08" db="EMBL/GenBank/DDBJ databases">
        <title>Genomic Encyclopedia of Type Strains, Phase III (KMG-III): the genomes of soil and plant-associated and newly described type strains.</title>
        <authorList>
            <person name="Whitman W."/>
        </authorList>
    </citation>
    <scope>NUCLEOTIDE SEQUENCE [LARGE SCALE GENOMIC DNA]</scope>
    <source>
        <strain evidence="2 3">CECT 8712</strain>
    </source>
</reference>
<accession>A0A841IUQ5</accession>
<evidence type="ECO:0000256" key="1">
    <source>
        <dbReference type="SAM" id="SignalP"/>
    </source>
</evidence>
<feature type="signal peptide" evidence="1">
    <location>
        <begin position="1"/>
        <end position="27"/>
    </location>
</feature>
<proteinExistence type="predicted"/>
<dbReference type="EMBL" id="JACHJO010000008">
    <property type="protein sequence ID" value="MBB6120976.1"/>
    <property type="molecule type" value="Genomic_DNA"/>
</dbReference>
<comment type="caution">
    <text evidence="2">The sequence shown here is derived from an EMBL/GenBank/DDBJ whole genome shotgun (WGS) entry which is preliminary data.</text>
</comment>